<keyword evidence="5 6" id="KW-0378">Hydrolase</keyword>
<dbReference type="CDD" id="cd06559">
    <property type="entry name" value="Endonuclease_V"/>
    <property type="match status" value="1"/>
</dbReference>
<keyword evidence="4 6" id="KW-0255">Endonuclease</keyword>
<comment type="catalytic activity">
    <reaction evidence="6">
        <text>Endonucleolytic cleavage at apurinic or apyrimidinic sites to products with a 5'-phosphate.</text>
        <dbReference type="EC" id="3.1.21.7"/>
    </reaction>
</comment>
<sequence>MPLPPPSLAGRPGPAACAAPIDQDGTLEQARLLRSRLAGQLELRDRFPRDLATIGGFRTDFSDDGAVVHATAILLDAGTLEVLASESVSLPTPVSDLPELLPFRALPALRAALAALPRPPDLAFVDGHGIAHPQGLGIAAHFGVASGLPCIGVARAILTGSGPEPHETRGAYTALRNRERRQLGWLLRSRPGCLPLVVSPGHRVALASAADLVMRFTRDHRLPEPTRLAELLASRLDAANSTEI</sequence>
<comment type="caution">
    <text evidence="6">Lacks conserved residue(s) required for the propagation of feature annotation.</text>
</comment>
<accession>A0ABQ2EGK9</accession>
<dbReference type="GO" id="GO:0004519">
    <property type="term" value="F:endonuclease activity"/>
    <property type="evidence" value="ECO:0007669"/>
    <property type="project" value="UniProtKB-KW"/>
</dbReference>
<reference evidence="8" key="1">
    <citation type="journal article" date="2019" name="Int. J. Syst. Evol. Microbiol.">
        <title>The Global Catalogue of Microorganisms (GCM) 10K type strain sequencing project: providing services to taxonomists for standard genome sequencing and annotation.</title>
        <authorList>
            <consortium name="The Broad Institute Genomics Platform"/>
            <consortium name="The Broad Institute Genome Sequencing Center for Infectious Disease"/>
            <person name="Wu L."/>
            <person name="Ma J."/>
        </authorList>
    </citation>
    <scope>NUCLEOTIDE SEQUENCE [LARGE SCALE GENOMIC DNA]</scope>
    <source>
        <strain evidence="8">CGMCC 1.8985</strain>
    </source>
</reference>
<dbReference type="PANTHER" id="PTHR28511">
    <property type="entry name" value="ENDONUCLEASE V"/>
    <property type="match status" value="1"/>
</dbReference>
<dbReference type="EC" id="3.1.21.7" evidence="6"/>
<dbReference type="InterPro" id="IPR007581">
    <property type="entry name" value="Endonuclease-V"/>
</dbReference>
<keyword evidence="2 6" id="KW-0963">Cytoplasm</keyword>
<dbReference type="PANTHER" id="PTHR28511:SF1">
    <property type="entry name" value="ENDONUCLEASE V"/>
    <property type="match status" value="1"/>
</dbReference>
<proteinExistence type="inferred from homology"/>
<dbReference type="Pfam" id="PF04493">
    <property type="entry name" value="Endonuclease_5"/>
    <property type="match status" value="1"/>
</dbReference>
<comment type="subcellular location">
    <subcellularLocation>
        <location evidence="1 6">Cytoplasm</location>
    </subcellularLocation>
</comment>
<dbReference type="EMBL" id="BMME01000001">
    <property type="protein sequence ID" value="GGK11771.1"/>
    <property type="molecule type" value="Genomic_DNA"/>
</dbReference>
<keyword evidence="6" id="KW-0234">DNA repair</keyword>
<evidence type="ECO:0000313" key="7">
    <source>
        <dbReference type="EMBL" id="GGK11771.1"/>
    </source>
</evidence>
<keyword evidence="6" id="KW-0227">DNA damage</keyword>
<dbReference type="Proteomes" id="UP000599009">
    <property type="component" value="Unassembled WGS sequence"/>
</dbReference>
<name>A0ABQ2EGK9_9GAMM</name>
<comment type="caution">
    <text evidence="7">The sequence shown here is derived from an EMBL/GenBank/DDBJ whole genome shotgun (WGS) entry which is preliminary data.</text>
</comment>
<evidence type="ECO:0000256" key="1">
    <source>
        <dbReference type="ARBA" id="ARBA00004496"/>
    </source>
</evidence>
<comment type="function">
    <text evidence="6">DNA repair enzyme involved in the repair of deaminated bases. Selectively cleaves double-stranded DNA at the second phosphodiester bond 3' to a deoxyinosine leaving behind the intact lesion on the nicked DNA.</text>
</comment>
<dbReference type="HAMAP" id="MF_00801">
    <property type="entry name" value="Endonuclease_5"/>
    <property type="match status" value="1"/>
</dbReference>
<protein>
    <recommendedName>
        <fullName evidence="6">Endonuclease V</fullName>
        <ecNumber evidence="6">3.1.21.7</ecNumber>
    </recommendedName>
    <alternativeName>
        <fullName evidence="6">Deoxyinosine 3'endonuclease</fullName>
    </alternativeName>
    <alternativeName>
        <fullName evidence="6">Deoxyribonuclease V</fullName>
        <shortName evidence="6">DNase V</shortName>
    </alternativeName>
</protein>
<organism evidence="7 8">
    <name type="scientific">Luteimonas terricola</name>
    <dbReference type="NCBI Taxonomy" id="645597"/>
    <lineage>
        <taxon>Bacteria</taxon>
        <taxon>Pseudomonadati</taxon>
        <taxon>Pseudomonadota</taxon>
        <taxon>Gammaproteobacteria</taxon>
        <taxon>Lysobacterales</taxon>
        <taxon>Lysobacteraceae</taxon>
        <taxon>Luteimonas</taxon>
    </lineage>
</organism>
<dbReference type="Gene3D" id="3.30.2170.10">
    <property type="entry name" value="archaeoglobus fulgidus dsm 4304 superfamily"/>
    <property type="match status" value="1"/>
</dbReference>
<evidence type="ECO:0000256" key="6">
    <source>
        <dbReference type="HAMAP-Rule" id="MF_00801"/>
    </source>
</evidence>
<gene>
    <name evidence="6 7" type="primary">nfi</name>
    <name evidence="7" type="ORF">GCM10011394_21300</name>
</gene>
<evidence type="ECO:0000313" key="8">
    <source>
        <dbReference type="Proteomes" id="UP000599009"/>
    </source>
</evidence>
<dbReference type="RefSeq" id="WP_132986542.1">
    <property type="nucleotide sequence ID" value="NZ_BMME01000001.1"/>
</dbReference>
<evidence type="ECO:0000256" key="4">
    <source>
        <dbReference type="ARBA" id="ARBA00022759"/>
    </source>
</evidence>
<comment type="similarity">
    <text evidence="6">Belongs to the endonuclease V family.</text>
</comment>
<evidence type="ECO:0000256" key="5">
    <source>
        <dbReference type="ARBA" id="ARBA00022801"/>
    </source>
</evidence>
<keyword evidence="8" id="KW-1185">Reference proteome</keyword>
<keyword evidence="3 6" id="KW-0540">Nuclease</keyword>
<evidence type="ECO:0000256" key="2">
    <source>
        <dbReference type="ARBA" id="ARBA00022490"/>
    </source>
</evidence>
<evidence type="ECO:0000256" key="3">
    <source>
        <dbReference type="ARBA" id="ARBA00022722"/>
    </source>
</evidence>